<keyword evidence="4 9" id="KW-0812">Transmembrane</keyword>
<dbReference type="InterPro" id="IPR013525">
    <property type="entry name" value="ABC2_TM"/>
</dbReference>
<dbReference type="PROSITE" id="PS50893">
    <property type="entry name" value="ABC_TRANSPORTER_2"/>
    <property type="match status" value="1"/>
</dbReference>
<dbReference type="Pfam" id="PF01061">
    <property type="entry name" value="ABC2_membrane"/>
    <property type="match status" value="1"/>
</dbReference>
<dbReference type="GO" id="GO:0016324">
    <property type="term" value="C:apical plasma membrane"/>
    <property type="evidence" value="ECO:0007669"/>
    <property type="project" value="UniProtKB-ARBA"/>
</dbReference>
<feature type="transmembrane region" description="Helical" evidence="9">
    <location>
        <begin position="301"/>
        <end position="321"/>
    </location>
</feature>
<dbReference type="InterPro" id="IPR050352">
    <property type="entry name" value="ABCG_transporters"/>
</dbReference>
<dbReference type="GO" id="GO:0016887">
    <property type="term" value="F:ATP hydrolysis activity"/>
    <property type="evidence" value="ECO:0007669"/>
    <property type="project" value="InterPro"/>
</dbReference>
<evidence type="ECO:0000313" key="12">
    <source>
        <dbReference type="Proteomes" id="UP000663856"/>
    </source>
</evidence>
<dbReference type="GO" id="GO:0008514">
    <property type="term" value="F:organic anion transmembrane transporter activity"/>
    <property type="evidence" value="ECO:0007669"/>
    <property type="project" value="UniProtKB-ARBA"/>
</dbReference>
<evidence type="ECO:0000256" key="1">
    <source>
        <dbReference type="ARBA" id="ARBA00004141"/>
    </source>
</evidence>
<protein>
    <recommendedName>
        <fullName evidence="10">ABC transporter domain-containing protein</fullName>
    </recommendedName>
</protein>
<organism evidence="11 12">
    <name type="scientific">Rotaria magnacalcarata</name>
    <dbReference type="NCBI Taxonomy" id="392030"/>
    <lineage>
        <taxon>Eukaryota</taxon>
        <taxon>Metazoa</taxon>
        <taxon>Spiralia</taxon>
        <taxon>Gnathifera</taxon>
        <taxon>Rotifera</taxon>
        <taxon>Eurotatoria</taxon>
        <taxon>Bdelloidea</taxon>
        <taxon>Philodinida</taxon>
        <taxon>Philodinidae</taxon>
        <taxon>Rotaria</taxon>
    </lineage>
</organism>
<evidence type="ECO:0000313" key="11">
    <source>
        <dbReference type="EMBL" id="CAF1983686.1"/>
    </source>
</evidence>
<dbReference type="GO" id="GO:0005524">
    <property type="term" value="F:ATP binding"/>
    <property type="evidence" value="ECO:0007669"/>
    <property type="project" value="UniProtKB-KW"/>
</dbReference>
<reference evidence="11" key="1">
    <citation type="submission" date="2021-02" db="EMBL/GenBank/DDBJ databases">
        <authorList>
            <person name="Nowell W R."/>
        </authorList>
    </citation>
    <scope>NUCLEOTIDE SEQUENCE</scope>
</reference>
<evidence type="ECO:0000256" key="2">
    <source>
        <dbReference type="ARBA" id="ARBA00005814"/>
    </source>
</evidence>
<dbReference type="InterPro" id="IPR043926">
    <property type="entry name" value="ABCG_dom"/>
</dbReference>
<comment type="similarity">
    <text evidence="2">Belongs to the ABC transporter superfamily. ABCG family. Eye pigment precursor importer (TC 3.A.1.204) subfamily.</text>
</comment>
<dbReference type="EMBL" id="CAJNRF010000836">
    <property type="protein sequence ID" value="CAF1983686.1"/>
    <property type="molecule type" value="Genomic_DNA"/>
</dbReference>
<evidence type="ECO:0000259" key="10">
    <source>
        <dbReference type="PROSITE" id="PS50893"/>
    </source>
</evidence>
<feature type="transmembrane region" description="Helical" evidence="9">
    <location>
        <begin position="415"/>
        <end position="440"/>
    </location>
</feature>
<keyword evidence="3" id="KW-0813">Transport</keyword>
<evidence type="ECO:0000256" key="5">
    <source>
        <dbReference type="ARBA" id="ARBA00022741"/>
    </source>
</evidence>
<evidence type="ECO:0000256" key="4">
    <source>
        <dbReference type="ARBA" id="ARBA00022692"/>
    </source>
</evidence>
<feature type="transmembrane region" description="Helical" evidence="9">
    <location>
        <begin position="336"/>
        <end position="358"/>
    </location>
</feature>
<dbReference type="Pfam" id="PF19055">
    <property type="entry name" value="ABC2_membrane_7"/>
    <property type="match status" value="1"/>
</dbReference>
<proteinExistence type="inferred from homology"/>
<feature type="transmembrane region" description="Helical" evidence="9">
    <location>
        <begin position="379"/>
        <end position="403"/>
    </location>
</feature>
<dbReference type="InterPro" id="IPR027417">
    <property type="entry name" value="P-loop_NTPase"/>
</dbReference>
<sequence>MNAIMGPTGCGKSSLLDILADRKDPHGLSGQVFIDGLPPPPSFKYIVGYVVQEDIISGTLTVRENLMFSAKVRIPDSISDDVRRERVSSVIQNLGLAGCADSKIGTEFSRGVSGGEKKRTCIGMELVLEPKILFLDEPTTGLDASTARDVMRCLKELSSRSDMKRTIIFSIHQPRYSIFRLFDTVLLMSKGKSVYHGSTENIIPYFKELGYECEEHDNPADFALDVLITASQKHDGINILHTAYVNSEMHTNINNLFTEATCDDRRERHRRREQGAPARTFMMEIFYVSQRTLKNAIRNPALFLSQIVVAIVLGLLVGLVFNNMENSVDPGVQNRLGAIFFIIVSQIFSTVTALEPFLKERALFIHENVSGYYRITTFFIAKLLCDVLPMRIIPSIIFSLIAYFMTGLQQSGGQFFVFLLTIFMASVFGSATCFFISAIIDMFGKFIYSMQLFNPNLSIQSASLCKIL</sequence>
<dbReference type="InterPro" id="IPR003593">
    <property type="entry name" value="AAA+_ATPase"/>
</dbReference>
<accession>A0A816MEP9</accession>
<dbReference type="InterPro" id="IPR003439">
    <property type="entry name" value="ABC_transporter-like_ATP-bd"/>
</dbReference>
<dbReference type="GO" id="GO:0140359">
    <property type="term" value="F:ABC-type transporter activity"/>
    <property type="evidence" value="ECO:0007669"/>
    <property type="project" value="InterPro"/>
</dbReference>
<dbReference type="Gene3D" id="3.40.50.300">
    <property type="entry name" value="P-loop containing nucleotide triphosphate hydrolases"/>
    <property type="match status" value="1"/>
</dbReference>
<evidence type="ECO:0000256" key="8">
    <source>
        <dbReference type="ARBA" id="ARBA00023136"/>
    </source>
</evidence>
<dbReference type="PANTHER" id="PTHR48041:SF116">
    <property type="entry name" value="PROTEIN BROWN"/>
    <property type="match status" value="1"/>
</dbReference>
<dbReference type="AlphaFoldDB" id="A0A816MEP9"/>
<name>A0A816MEP9_9BILA</name>
<keyword evidence="8 9" id="KW-0472">Membrane</keyword>
<comment type="caution">
    <text evidence="11">The sequence shown here is derived from an EMBL/GenBank/DDBJ whole genome shotgun (WGS) entry which is preliminary data.</text>
</comment>
<gene>
    <name evidence="11" type="ORF">WKI299_LOCUS3913</name>
</gene>
<dbReference type="PANTHER" id="PTHR48041">
    <property type="entry name" value="ABC TRANSPORTER G FAMILY MEMBER 28"/>
    <property type="match status" value="1"/>
</dbReference>
<dbReference type="FunFam" id="3.40.50.300:FF:000622">
    <property type="entry name" value="ATP-binding cassette sub-family G member 2"/>
    <property type="match status" value="1"/>
</dbReference>
<dbReference type="CDD" id="cd03213">
    <property type="entry name" value="ABCG_EPDR"/>
    <property type="match status" value="1"/>
</dbReference>
<dbReference type="Proteomes" id="UP000663856">
    <property type="component" value="Unassembled WGS sequence"/>
</dbReference>
<keyword evidence="5" id="KW-0547">Nucleotide-binding</keyword>
<dbReference type="SMART" id="SM00382">
    <property type="entry name" value="AAA"/>
    <property type="match status" value="1"/>
</dbReference>
<evidence type="ECO:0000256" key="9">
    <source>
        <dbReference type="SAM" id="Phobius"/>
    </source>
</evidence>
<dbReference type="Pfam" id="PF00005">
    <property type="entry name" value="ABC_tran"/>
    <property type="match status" value="1"/>
</dbReference>
<feature type="domain" description="ABC transporter" evidence="10">
    <location>
        <begin position="1"/>
        <end position="215"/>
    </location>
</feature>
<evidence type="ECO:0000256" key="3">
    <source>
        <dbReference type="ARBA" id="ARBA00022448"/>
    </source>
</evidence>
<keyword evidence="6" id="KW-0067">ATP-binding</keyword>
<keyword evidence="7 9" id="KW-1133">Transmembrane helix</keyword>
<evidence type="ECO:0000256" key="6">
    <source>
        <dbReference type="ARBA" id="ARBA00022840"/>
    </source>
</evidence>
<comment type="subcellular location">
    <subcellularLocation>
        <location evidence="1">Membrane</location>
        <topology evidence="1">Multi-pass membrane protein</topology>
    </subcellularLocation>
</comment>
<evidence type="ECO:0000256" key="7">
    <source>
        <dbReference type="ARBA" id="ARBA00022989"/>
    </source>
</evidence>
<dbReference type="GO" id="GO:0015562">
    <property type="term" value="F:efflux transmembrane transporter activity"/>
    <property type="evidence" value="ECO:0007669"/>
    <property type="project" value="UniProtKB-ARBA"/>
</dbReference>
<dbReference type="SUPFAM" id="SSF52540">
    <property type="entry name" value="P-loop containing nucleoside triphosphate hydrolases"/>
    <property type="match status" value="1"/>
</dbReference>